<evidence type="ECO:0000313" key="1">
    <source>
        <dbReference type="EMBL" id="KAJ2900329.1"/>
    </source>
</evidence>
<organism evidence="1 2">
    <name type="scientific">Coemansia aciculifera</name>
    <dbReference type="NCBI Taxonomy" id="417176"/>
    <lineage>
        <taxon>Eukaryota</taxon>
        <taxon>Fungi</taxon>
        <taxon>Fungi incertae sedis</taxon>
        <taxon>Zoopagomycota</taxon>
        <taxon>Kickxellomycotina</taxon>
        <taxon>Kickxellomycetes</taxon>
        <taxon>Kickxellales</taxon>
        <taxon>Kickxellaceae</taxon>
        <taxon>Coemansia</taxon>
    </lineage>
</organism>
<gene>
    <name evidence="1" type="ORF">IWW38_000588</name>
</gene>
<comment type="caution">
    <text evidence="1">The sequence shown here is derived from an EMBL/GenBank/DDBJ whole genome shotgun (WGS) entry which is preliminary data.</text>
</comment>
<proteinExistence type="predicted"/>
<keyword evidence="2" id="KW-1185">Reference proteome</keyword>
<dbReference type="Proteomes" id="UP001139981">
    <property type="component" value="Unassembled WGS sequence"/>
</dbReference>
<evidence type="ECO:0000313" key="2">
    <source>
        <dbReference type="Proteomes" id="UP001139981"/>
    </source>
</evidence>
<sequence>MGNAMSFSVTPKELARVQVFKSLGIDLDPRQEADLITVIVITVVYFIQFLAVLFMLWNRKYPPIKAKNPVIMTLIFLASVFWYVGDLQINGHAPLRGTPLEECKGIGVWLHLLMGVCSVSLLIALRSYGLYQVFCHNRPFRGPSLYTSIGVIGGSLLVFGIITQILPGHMSVQYNRDVDMCGYDKGYKTGLFVFIWLTWVAVAALSWRVRNIKSSFNESRETTISGIIVFGVLTFMTVLTYVSPYFPTNLKVRIVATSLNHLAAMLTWWMIMAVTLYKCLTDREAYLKAWIFKLRQDGLQRAYHVDSGASPSQNHSVHMESGNKELGYANANGDFFYAAKDGVCADRANDEVSNLARSSQNSTTECIRSANPEVANVHWTQTPPSPPPQQAGRRPWNKLASAVSNIGSRPNFASSASPPARSSHLPASANAQLYTPIINFAEPATNTPQPPVFTPNSRPDNMYDVDGRQIL</sequence>
<reference evidence="1" key="1">
    <citation type="submission" date="2022-07" db="EMBL/GenBank/DDBJ databases">
        <title>Phylogenomic reconstructions and comparative analyses of Kickxellomycotina fungi.</title>
        <authorList>
            <person name="Reynolds N.K."/>
            <person name="Stajich J.E."/>
            <person name="Barry K."/>
            <person name="Grigoriev I.V."/>
            <person name="Crous P."/>
            <person name="Smith M.E."/>
        </authorList>
    </citation>
    <scope>NUCLEOTIDE SEQUENCE</scope>
    <source>
        <strain evidence="1">CBS 190363</strain>
    </source>
</reference>
<dbReference type="EMBL" id="JANBVB010000007">
    <property type="protein sequence ID" value="KAJ2900329.1"/>
    <property type="molecule type" value="Genomic_DNA"/>
</dbReference>
<accession>A0ACC1MAE2</accession>
<name>A0ACC1MAE2_9FUNG</name>
<protein>
    <submittedName>
        <fullName evidence="1">Uncharacterized protein</fullName>
    </submittedName>
</protein>